<name>A0A6I0F315_9FIRM</name>
<keyword evidence="2" id="KW-1185">Reference proteome</keyword>
<evidence type="ECO:0000313" key="2">
    <source>
        <dbReference type="Proteomes" id="UP000468766"/>
    </source>
</evidence>
<dbReference type="Proteomes" id="UP000468766">
    <property type="component" value="Unassembled WGS sequence"/>
</dbReference>
<organism evidence="1 2">
    <name type="scientific">Heliorestis acidaminivorans</name>
    <dbReference type="NCBI Taxonomy" id="553427"/>
    <lineage>
        <taxon>Bacteria</taxon>
        <taxon>Bacillati</taxon>
        <taxon>Bacillota</taxon>
        <taxon>Clostridia</taxon>
        <taxon>Eubacteriales</taxon>
        <taxon>Heliobacteriaceae</taxon>
        <taxon>Heliorestis</taxon>
    </lineage>
</organism>
<evidence type="ECO:0000313" key="1">
    <source>
        <dbReference type="EMBL" id="KAB2952871.1"/>
    </source>
</evidence>
<sequence>MKVIFNINKIHSEEVGEMAPTVINWRESLRDKKSAQARFEKWLFVNLSKVLIGGKTGELIRFKAPFFQKTLAETLRDGQSLADQWGIQMMVLRQCNNCAHVIFYSEDRLEEALEEARKTPLLERLNYHADIKGKNFLEQLSLKWQIEGTIPHEIGIAAGYPLKDILGFMGLLSLPLKKVCGWQIYGDVETSMKIKTRYDQAQKLAMDYLGVDHSVFQRDEFCNHEGTCLPQ</sequence>
<protein>
    <submittedName>
        <fullName evidence="1">DUF3793 family protein</fullName>
    </submittedName>
</protein>
<accession>A0A6I0F315</accession>
<dbReference type="Pfam" id="PF12672">
    <property type="entry name" value="DUF3793"/>
    <property type="match status" value="1"/>
</dbReference>
<proteinExistence type="predicted"/>
<comment type="caution">
    <text evidence="1">The sequence shown here is derived from an EMBL/GenBank/DDBJ whole genome shotgun (WGS) entry which is preliminary data.</text>
</comment>
<dbReference type="InterPro" id="IPR024523">
    <property type="entry name" value="DUF3793"/>
</dbReference>
<dbReference type="AlphaFoldDB" id="A0A6I0F315"/>
<gene>
    <name evidence="1" type="ORF">F9B85_06205</name>
</gene>
<dbReference type="OrthoDB" id="5393676at2"/>
<reference evidence="1 2" key="1">
    <citation type="submission" date="2019-10" db="EMBL/GenBank/DDBJ databases">
        <title>Whole-genome sequence of the extremophile Heliorestis acidaminivorans DSM 24790.</title>
        <authorList>
            <person name="Kyndt J.A."/>
            <person name="Meyer T.E."/>
        </authorList>
    </citation>
    <scope>NUCLEOTIDE SEQUENCE [LARGE SCALE GENOMIC DNA]</scope>
    <source>
        <strain evidence="1 2">DSM 24790</strain>
    </source>
</reference>
<dbReference type="EMBL" id="WBXO01000004">
    <property type="protein sequence ID" value="KAB2952871.1"/>
    <property type="molecule type" value="Genomic_DNA"/>
</dbReference>